<evidence type="ECO:0000313" key="3">
    <source>
        <dbReference type="Proteomes" id="UP001469365"/>
    </source>
</evidence>
<gene>
    <name evidence="2" type="ORF">WMW72_21920</name>
</gene>
<proteinExistence type="predicted"/>
<reference evidence="2 3" key="1">
    <citation type="submission" date="2024-04" db="EMBL/GenBank/DDBJ databases">
        <title>draft genome sequnece of Paenibacillus filicis.</title>
        <authorList>
            <person name="Kim D.-U."/>
        </authorList>
    </citation>
    <scope>NUCLEOTIDE SEQUENCE [LARGE SCALE GENOMIC DNA]</scope>
    <source>
        <strain evidence="2 3">KACC14197</strain>
    </source>
</reference>
<accession>A0ABU9DNW7</accession>
<organism evidence="2 3">
    <name type="scientific">Paenibacillus filicis</name>
    <dbReference type="NCBI Taxonomy" id="669464"/>
    <lineage>
        <taxon>Bacteria</taxon>
        <taxon>Bacillati</taxon>
        <taxon>Bacillota</taxon>
        <taxon>Bacilli</taxon>
        <taxon>Bacillales</taxon>
        <taxon>Paenibacillaceae</taxon>
        <taxon>Paenibacillus</taxon>
    </lineage>
</organism>
<evidence type="ECO:0000313" key="2">
    <source>
        <dbReference type="EMBL" id="MEK8130568.1"/>
    </source>
</evidence>
<feature type="compositionally biased region" description="Polar residues" evidence="1">
    <location>
        <begin position="38"/>
        <end position="47"/>
    </location>
</feature>
<keyword evidence="3" id="KW-1185">Reference proteome</keyword>
<evidence type="ECO:0000256" key="1">
    <source>
        <dbReference type="SAM" id="MobiDB-lite"/>
    </source>
</evidence>
<protein>
    <submittedName>
        <fullName evidence="2">DUF2933 domain-containing protein</fullName>
    </submittedName>
</protein>
<dbReference type="RefSeq" id="WP_341417705.1">
    <property type="nucleotide sequence ID" value="NZ_JBBPCC010000015.1"/>
</dbReference>
<dbReference type="Proteomes" id="UP001469365">
    <property type="component" value="Unassembled WGS sequence"/>
</dbReference>
<dbReference type="Pfam" id="PF11666">
    <property type="entry name" value="DUF2933"/>
    <property type="match status" value="1"/>
</dbReference>
<dbReference type="InterPro" id="IPR021682">
    <property type="entry name" value="DUF2933"/>
</dbReference>
<feature type="region of interest" description="Disordered" evidence="1">
    <location>
        <begin position="28"/>
        <end position="47"/>
    </location>
</feature>
<dbReference type="EMBL" id="JBBPCC010000015">
    <property type="protein sequence ID" value="MEK8130568.1"/>
    <property type="molecule type" value="Genomic_DNA"/>
</dbReference>
<name>A0ABU9DNW7_9BACL</name>
<comment type="caution">
    <text evidence="2">The sequence shown here is derived from an EMBL/GenBank/DDBJ whole genome shotgun (WGS) entry which is preliminary data.</text>
</comment>
<sequence length="47" mass="5157">MQQLLSILALLACPIMMLLCMRGMFGGSKNKKADPSQLEASQQNMQS</sequence>